<dbReference type="Gene3D" id="3.40.50.150">
    <property type="entry name" value="Vaccinia Virus protein VP39"/>
    <property type="match status" value="1"/>
</dbReference>
<accession>A0A3S4ZMC9</accession>
<reference evidence="1" key="1">
    <citation type="submission" date="2018-11" db="EMBL/GenBank/DDBJ databases">
        <authorList>
            <consortium name="Pathogen Informatics"/>
        </authorList>
    </citation>
    <scope>NUCLEOTIDE SEQUENCE</scope>
</reference>
<evidence type="ECO:0000313" key="1">
    <source>
        <dbReference type="EMBL" id="VEL15154.1"/>
    </source>
</evidence>
<organism evidence="1 2">
    <name type="scientific">Protopolystoma xenopodis</name>
    <dbReference type="NCBI Taxonomy" id="117903"/>
    <lineage>
        <taxon>Eukaryota</taxon>
        <taxon>Metazoa</taxon>
        <taxon>Spiralia</taxon>
        <taxon>Lophotrochozoa</taxon>
        <taxon>Platyhelminthes</taxon>
        <taxon>Monogenea</taxon>
        <taxon>Polyopisthocotylea</taxon>
        <taxon>Polystomatidea</taxon>
        <taxon>Polystomatidae</taxon>
        <taxon>Protopolystoma</taxon>
    </lineage>
</organism>
<name>A0A3S4ZMC9_9PLAT</name>
<sequence>MLPDFWASQHDGLATFASENESSKEEKAEILSRFNIIHSTQFFCIMNLPEIAIDFLDAFAIPTPKKILPEGESMMSESSPINVRCYCFIRRNQEDETSVRKRVDRALGLSDSNSKSTFGCPGQKLRISNWEFRFVRNVAPYKDMYCIEFKIHFQLTQPDVSVAKARSICTSVDGYEGLDQVIIKRKKTEIST</sequence>
<dbReference type="OrthoDB" id="408788at2759"/>
<proteinExistence type="predicted"/>
<protein>
    <submittedName>
        <fullName evidence="1">Uncharacterized protein</fullName>
    </submittedName>
</protein>
<dbReference type="EMBL" id="CAAALY010023621">
    <property type="protein sequence ID" value="VEL15154.1"/>
    <property type="molecule type" value="Genomic_DNA"/>
</dbReference>
<dbReference type="InterPro" id="IPR029063">
    <property type="entry name" value="SAM-dependent_MTases_sf"/>
</dbReference>
<keyword evidence="2" id="KW-1185">Reference proteome</keyword>
<comment type="caution">
    <text evidence="1">The sequence shown here is derived from an EMBL/GenBank/DDBJ whole genome shotgun (WGS) entry which is preliminary data.</text>
</comment>
<evidence type="ECO:0000313" key="2">
    <source>
        <dbReference type="Proteomes" id="UP000784294"/>
    </source>
</evidence>
<gene>
    <name evidence="1" type="ORF">PXEA_LOCUS8594</name>
</gene>
<dbReference type="AlphaFoldDB" id="A0A3S4ZMC9"/>
<dbReference type="Proteomes" id="UP000784294">
    <property type="component" value="Unassembled WGS sequence"/>
</dbReference>